<proteinExistence type="predicted"/>
<dbReference type="InterPro" id="IPR009563">
    <property type="entry name" value="SSSCA1"/>
</dbReference>
<protein>
    <submittedName>
        <fullName evidence="2">Uncharacterized protein</fullName>
    </submittedName>
</protein>
<name>A0A7S2K2V9_9STRA</name>
<dbReference type="AlphaFoldDB" id="A0A7S2K2V9"/>
<dbReference type="InterPro" id="IPR051888">
    <property type="entry name" value="UPF0148_domain"/>
</dbReference>
<feature type="region of interest" description="Disordered" evidence="1">
    <location>
        <begin position="541"/>
        <end position="561"/>
    </location>
</feature>
<feature type="compositionally biased region" description="Acidic residues" evidence="1">
    <location>
        <begin position="325"/>
        <end position="344"/>
    </location>
</feature>
<evidence type="ECO:0000313" key="2">
    <source>
        <dbReference type="EMBL" id="CAD9564804.1"/>
    </source>
</evidence>
<evidence type="ECO:0000256" key="1">
    <source>
        <dbReference type="SAM" id="MobiDB-lite"/>
    </source>
</evidence>
<accession>A0A7S2K2V9</accession>
<reference evidence="2" key="1">
    <citation type="submission" date="2021-01" db="EMBL/GenBank/DDBJ databases">
        <authorList>
            <person name="Corre E."/>
            <person name="Pelletier E."/>
            <person name="Niang G."/>
            <person name="Scheremetjew M."/>
            <person name="Finn R."/>
            <person name="Kale V."/>
            <person name="Holt S."/>
            <person name="Cochrane G."/>
            <person name="Meng A."/>
            <person name="Brown T."/>
            <person name="Cohen L."/>
        </authorList>
    </citation>
    <scope>NUCLEOTIDE SEQUENCE</scope>
    <source>
        <strain evidence="2">B650</strain>
    </source>
</reference>
<sequence length="881" mass="96011">MHGASPADIAGGGNVCCFIPCNSSAMIHCVENPLAPAFSSPRIKSRINPSPVLGTIDENEEIHSTAAALPSSRISAEELCEIAGTEITERFLEGWKLLHRPCPVCGIPAMTKDGSNICVLCGPLPSPDSANKIGQHLDFDAEVSKVEPSEGIGMPKECAAQKESSIIVENSSCNHVDGSAGGEVMEQQQDIAIKDVKMKDAAINTDLAVEEGMEETAHETVDEHEIDMAEVVLVDDKATPHEDVPMKEENRDDYNEMKRDVYCVPEHRQQTKGVVSEVAPKEDAAINATDLSTDVAKESILKDENVSEFPQNVVSLSVVISSDGSNEEENLANNDDDTVDDSSSEQDLIAKAKEVEENVNGSAKCGDKLTTQNEMALFIASRDSIVPKLNELILSGWIILSETCDDCGLSLLRSKSGEQACAACGPVQTAEVDHTPLDANDAFHLEVGKRVLAGWNILAGSSCSLCERPIMRCDDEEECIICGKKVQISLELPASFELTSRKSVDGLLSRVKAKLEQYHVAHNSTVDQPMSDGLMAGKESTTAKVEPGPIRNAHTPDVTDSEQKLHPNLLVNTSPEWTLPSGECGIEAARSKSRDDGITGDTFLMHKCSFGELPESKLLRQSIDGQQRQFSGPKNVVMNVSSPSPVRYEHGSAGAVRSAIMAHRQRLDSQKYSKDMFKGWVTLSKSYCKCGGPIMRPPHCREVFCVNFICPSSFYQTRRKVGNVDDYLRRTASEDNCGRGNVSMPNQQTIMLQPRESIRSYLVNEPPSISTKNTVEAGDFNDEAYRQQNFVPPLFPDDEDLPIMPIASVNERSEVSPDDSRASRAAAVSLLDAIFMGLNRIEKAKEKIMPVKMNNGENKRGDDNGTEELIEKLAVIAVTKM</sequence>
<gene>
    <name evidence="2" type="ORF">LDAN0321_LOCUS4668</name>
</gene>
<dbReference type="Pfam" id="PF06677">
    <property type="entry name" value="Auto_anti-p27"/>
    <property type="match status" value="2"/>
</dbReference>
<dbReference type="EMBL" id="HBGY01007471">
    <property type="protein sequence ID" value="CAD9564804.1"/>
    <property type="molecule type" value="Transcribed_RNA"/>
</dbReference>
<dbReference type="PANTHER" id="PTHR16537">
    <property type="entry name" value="SJOEGREN SYNDROME/SCLERODERMA AUTOANTIGEN 1"/>
    <property type="match status" value="1"/>
</dbReference>
<dbReference type="PANTHER" id="PTHR16537:SF1">
    <property type="entry name" value="PROTEIN ZNRD2"/>
    <property type="match status" value="1"/>
</dbReference>
<feature type="region of interest" description="Disordered" evidence="1">
    <location>
        <begin position="324"/>
        <end position="344"/>
    </location>
</feature>
<organism evidence="2">
    <name type="scientific">Leptocylindrus danicus</name>
    <dbReference type="NCBI Taxonomy" id="163516"/>
    <lineage>
        <taxon>Eukaryota</taxon>
        <taxon>Sar</taxon>
        <taxon>Stramenopiles</taxon>
        <taxon>Ochrophyta</taxon>
        <taxon>Bacillariophyta</taxon>
        <taxon>Coscinodiscophyceae</taxon>
        <taxon>Chaetocerotophycidae</taxon>
        <taxon>Leptocylindrales</taxon>
        <taxon>Leptocylindraceae</taxon>
        <taxon>Leptocylindrus</taxon>
    </lineage>
</organism>